<proteinExistence type="predicted"/>
<evidence type="ECO:0000256" key="1">
    <source>
        <dbReference type="SAM" id="Coils"/>
    </source>
</evidence>
<keyword evidence="1" id="KW-0175">Coiled coil</keyword>
<sequence>MTIKEELRHVEDDLARLRQSTRELREQIGDMGATDLVERSQMLELADDQDQIIAELEARRDGLQRRLEEEEGRG</sequence>
<dbReference type="EMBL" id="JBITGY010000006">
    <property type="protein sequence ID" value="MFI6500239.1"/>
    <property type="molecule type" value="Genomic_DNA"/>
</dbReference>
<organism evidence="2 3">
    <name type="scientific">Nonomuraea typhae</name>
    <dbReference type="NCBI Taxonomy" id="2603600"/>
    <lineage>
        <taxon>Bacteria</taxon>
        <taxon>Bacillati</taxon>
        <taxon>Actinomycetota</taxon>
        <taxon>Actinomycetes</taxon>
        <taxon>Streptosporangiales</taxon>
        <taxon>Streptosporangiaceae</taxon>
        <taxon>Nonomuraea</taxon>
    </lineage>
</organism>
<protein>
    <submittedName>
        <fullName evidence="2">Uncharacterized protein</fullName>
    </submittedName>
</protein>
<evidence type="ECO:0000313" key="2">
    <source>
        <dbReference type="EMBL" id="MFI6500239.1"/>
    </source>
</evidence>
<feature type="coiled-coil region" evidence="1">
    <location>
        <begin position="7"/>
        <end position="73"/>
    </location>
</feature>
<dbReference type="Proteomes" id="UP001612741">
    <property type="component" value="Unassembled WGS sequence"/>
</dbReference>
<accession>A0ABW7Z0J0</accession>
<reference evidence="2 3" key="1">
    <citation type="submission" date="2024-10" db="EMBL/GenBank/DDBJ databases">
        <title>The Natural Products Discovery Center: Release of the First 8490 Sequenced Strains for Exploring Actinobacteria Biosynthetic Diversity.</title>
        <authorList>
            <person name="Kalkreuter E."/>
            <person name="Kautsar S.A."/>
            <person name="Yang D."/>
            <person name="Bader C.D."/>
            <person name="Teijaro C.N."/>
            <person name="Fluegel L."/>
            <person name="Davis C.M."/>
            <person name="Simpson J.R."/>
            <person name="Lauterbach L."/>
            <person name="Steele A.D."/>
            <person name="Gui C."/>
            <person name="Meng S."/>
            <person name="Li G."/>
            <person name="Viehrig K."/>
            <person name="Ye F."/>
            <person name="Su P."/>
            <person name="Kiefer A.F."/>
            <person name="Nichols A."/>
            <person name="Cepeda A.J."/>
            <person name="Yan W."/>
            <person name="Fan B."/>
            <person name="Jiang Y."/>
            <person name="Adhikari A."/>
            <person name="Zheng C.-J."/>
            <person name="Schuster L."/>
            <person name="Cowan T.M."/>
            <person name="Smanski M.J."/>
            <person name="Chevrette M.G."/>
            <person name="De Carvalho L.P.S."/>
            <person name="Shen B."/>
        </authorList>
    </citation>
    <scope>NUCLEOTIDE SEQUENCE [LARGE SCALE GENOMIC DNA]</scope>
    <source>
        <strain evidence="2 3">NPDC050545</strain>
    </source>
</reference>
<keyword evidence="3" id="KW-1185">Reference proteome</keyword>
<gene>
    <name evidence="2" type="ORF">ACIBG2_22845</name>
</gene>
<comment type="caution">
    <text evidence="2">The sequence shown here is derived from an EMBL/GenBank/DDBJ whole genome shotgun (WGS) entry which is preliminary data.</text>
</comment>
<name>A0ABW7Z0J0_9ACTN</name>
<dbReference type="RefSeq" id="WP_397084016.1">
    <property type="nucleotide sequence ID" value="NZ_JBITGY010000006.1"/>
</dbReference>
<evidence type="ECO:0000313" key="3">
    <source>
        <dbReference type="Proteomes" id="UP001612741"/>
    </source>
</evidence>